<dbReference type="Pfam" id="PF02515">
    <property type="entry name" value="CoA_transf_3"/>
    <property type="match status" value="1"/>
</dbReference>
<dbReference type="InterPro" id="IPR003673">
    <property type="entry name" value="CoA-Trfase_fam_III"/>
</dbReference>
<reference evidence="2" key="1">
    <citation type="submission" date="2020-12" db="EMBL/GenBank/DDBJ databases">
        <title>Bacterial taxonomy.</title>
        <authorList>
            <person name="Pan X."/>
        </authorList>
    </citation>
    <scope>NUCLEOTIDE SEQUENCE</scope>
    <source>
        <strain evidence="2">B2012</strain>
    </source>
</reference>
<dbReference type="SUPFAM" id="SSF89796">
    <property type="entry name" value="CoA-transferase family III (CaiB/BaiF)"/>
    <property type="match status" value="1"/>
</dbReference>
<keyword evidence="3" id="KW-1185">Reference proteome</keyword>
<dbReference type="GO" id="GO:0008410">
    <property type="term" value="F:CoA-transferase activity"/>
    <property type="evidence" value="ECO:0007669"/>
    <property type="project" value="TreeGrafter"/>
</dbReference>
<proteinExistence type="predicted"/>
<dbReference type="EMBL" id="JAEKJA010000023">
    <property type="protein sequence ID" value="MBJ3778096.1"/>
    <property type="molecule type" value="Genomic_DNA"/>
</dbReference>
<comment type="caution">
    <text evidence="2">The sequence shown here is derived from an EMBL/GenBank/DDBJ whole genome shotgun (WGS) entry which is preliminary data.</text>
</comment>
<keyword evidence="1 2" id="KW-0808">Transferase</keyword>
<name>A0A934IND3_9HYPH</name>
<protein>
    <submittedName>
        <fullName evidence="2">CoA transferase</fullName>
    </submittedName>
</protein>
<organism evidence="2 3">
    <name type="scientific">Acuticoccus mangrovi</name>
    <dbReference type="NCBI Taxonomy" id="2796142"/>
    <lineage>
        <taxon>Bacteria</taxon>
        <taxon>Pseudomonadati</taxon>
        <taxon>Pseudomonadota</taxon>
        <taxon>Alphaproteobacteria</taxon>
        <taxon>Hyphomicrobiales</taxon>
        <taxon>Amorphaceae</taxon>
        <taxon>Acuticoccus</taxon>
    </lineage>
</organism>
<accession>A0A934IND3</accession>
<sequence>MKPLAGIRVIEMGQLIAGPFCGQLLADFGADVVKVEPPKTGDAMRQWGRTDEEGRTLWWPVIARGKRSITLDLRKSEAQDIVREIVANVDILIENFRVGRMEAWGLGYEALKAINPRLIMVRVTGFGQTGPYADRPGFASVCEAMGGMRYIAGYPDRPPVRAGISIGDTLAGQSGFQGALLALHHRDKTGEGQVVDASIYEAVLSVMESLITEYDRGGYIRERSGSFLPGIAPSNAYPTKDGNTVIIGANQDSLFKRLCQVMGQPELATDPRFASHQARGANQAEIDAIIGAWSVEHDAQEIVDRLSDAAVPAGLTYRAPDMLADPHFAARESITRVDDPELGPIAMQNVFPKLSATPGAVESTGPKLGEHTDEVLRDWLNYDDARIAALRSGGIV</sequence>
<dbReference type="Gene3D" id="3.40.50.10540">
    <property type="entry name" value="Crotonobetainyl-coa:carnitine coa-transferase, domain 1"/>
    <property type="match status" value="1"/>
</dbReference>
<dbReference type="Proteomes" id="UP000609531">
    <property type="component" value="Unassembled WGS sequence"/>
</dbReference>
<gene>
    <name evidence="2" type="ORF">JCR33_20515</name>
</gene>
<evidence type="ECO:0000313" key="3">
    <source>
        <dbReference type="Proteomes" id="UP000609531"/>
    </source>
</evidence>
<dbReference type="PANTHER" id="PTHR48207:SF3">
    <property type="entry name" value="SUCCINATE--HYDROXYMETHYLGLUTARATE COA-TRANSFERASE"/>
    <property type="match status" value="1"/>
</dbReference>
<evidence type="ECO:0000313" key="2">
    <source>
        <dbReference type="EMBL" id="MBJ3778096.1"/>
    </source>
</evidence>
<dbReference type="InterPro" id="IPR023606">
    <property type="entry name" value="CoA-Trfase_III_dom_1_sf"/>
</dbReference>
<evidence type="ECO:0000256" key="1">
    <source>
        <dbReference type="ARBA" id="ARBA00022679"/>
    </source>
</evidence>
<dbReference type="InterPro" id="IPR050483">
    <property type="entry name" value="CoA-transferase_III_domain"/>
</dbReference>
<dbReference type="Gene3D" id="3.30.1540.10">
    <property type="entry name" value="formyl-coa transferase, domain 3"/>
    <property type="match status" value="1"/>
</dbReference>
<dbReference type="AlphaFoldDB" id="A0A934IND3"/>
<dbReference type="InterPro" id="IPR044855">
    <property type="entry name" value="CoA-Trfase_III_dom3_sf"/>
</dbReference>
<dbReference type="PANTHER" id="PTHR48207">
    <property type="entry name" value="SUCCINATE--HYDROXYMETHYLGLUTARATE COA-TRANSFERASE"/>
    <property type="match status" value="1"/>
</dbReference>